<evidence type="ECO:0000313" key="2">
    <source>
        <dbReference type="Proteomes" id="UP000006729"/>
    </source>
</evidence>
<protein>
    <submittedName>
        <fullName evidence="1">Uncharacterized protein</fullName>
    </submittedName>
</protein>
<name>A0ACC0RP37_POPTR</name>
<keyword evidence="2" id="KW-1185">Reference proteome</keyword>
<dbReference type="EMBL" id="CM009307">
    <property type="protein sequence ID" value="KAI9378186.1"/>
    <property type="molecule type" value="Genomic_DNA"/>
</dbReference>
<evidence type="ECO:0000313" key="1">
    <source>
        <dbReference type="EMBL" id="KAI9378186.1"/>
    </source>
</evidence>
<proteinExistence type="predicted"/>
<organism evidence="1 2">
    <name type="scientific">Populus trichocarpa</name>
    <name type="common">Western balsam poplar</name>
    <name type="synonym">Populus balsamifera subsp. trichocarpa</name>
    <dbReference type="NCBI Taxonomy" id="3694"/>
    <lineage>
        <taxon>Eukaryota</taxon>
        <taxon>Viridiplantae</taxon>
        <taxon>Streptophyta</taxon>
        <taxon>Embryophyta</taxon>
        <taxon>Tracheophyta</taxon>
        <taxon>Spermatophyta</taxon>
        <taxon>Magnoliopsida</taxon>
        <taxon>eudicotyledons</taxon>
        <taxon>Gunneridae</taxon>
        <taxon>Pentapetalae</taxon>
        <taxon>rosids</taxon>
        <taxon>fabids</taxon>
        <taxon>Malpighiales</taxon>
        <taxon>Salicaceae</taxon>
        <taxon>Saliceae</taxon>
        <taxon>Populus</taxon>
    </lineage>
</organism>
<dbReference type="Proteomes" id="UP000006729">
    <property type="component" value="Chromosome 18"/>
</dbReference>
<sequence>MSADRQNHLVIEASSDDRSILYMQDQYCSNDIWSGEGNDPITPQQHTLMELHELIHLFVIDAGVDEIRCIVANITLNLYCGGLQEVEHLEVALPEDKTAYHGSVRDACPSTSIPDSSMSVSTRPQAFQVHPQAGMMLVLLTPTWILQICHRVERVGVML</sequence>
<gene>
    <name evidence="1" type="ORF">POPTR_018G053400v4</name>
</gene>
<accession>A0ACC0RP37</accession>
<comment type="caution">
    <text evidence="1">The sequence shown here is derived from an EMBL/GenBank/DDBJ whole genome shotgun (WGS) entry which is preliminary data.</text>
</comment>
<reference evidence="1 2" key="1">
    <citation type="journal article" date="2006" name="Science">
        <title>The genome of black cottonwood, Populus trichocarpa (Torr. &amp; Gray).</title>
        <authorList>
            <person name="Tuskan G.A."/>
            <person name="Difazio S."/>
            <person name="Jansson S."/>
            <person name="Bohlmann J."/>
            <person name="Grigoriev I."/>
            <person name="Hellsten U."/>
            <person name="Putnam N."/>
            <person name="Ralph S."/>
            <person name="Rombauts S."/>
            <person name="Salamov A."/>
            <person name="Schein J."/>
            <person name="Sterck L."/>
            <person name="Aerts A."/>
            <person name="Bhalerao R.R."/>
            <person name="Bhalerao R.P."/>
            <person name="Blaudez D."/>
            <person name="Boerjan W."/>
            <person name="Brun A."/>
            <person name="Brunner A."/>
            <person name="Busov V."/>
            <person name="Campbell M."/>
            <person name="Carlson J."/>
            <person name="Chalot M."/>
            <person name="Chapman J."/>
            <person name="Chen G.L."/>
            <person name="Cooper D."/>
            <person name="Coutinho P.M."/>
            <person name="Couturier J."/>
            <person name="Covert S."/>
            <person name="Cronk Q."/>
            <person name="Cunningham R."/>
            <person name="Davis J."/>
            <person name="Degroeve S."/>
            <person name="Dejardin A."/>
            <person name="Depamphilis C."/>
            <person name="Detter J."/>
            <person name="Dirks B."/>
            <person name="Dubchak I."/>
            <person name="Duplessis S."/>
            <person name="Ehlting J."/>
            <person name="Ellis B."/>
            <person name="Gendler K."/>
            <person name="Goodstein D."/>
            <person name="Gribskov M."/>
            <person name="Grimwood J."/>
            <person name="Groover A."/>
            <person name="Gunter L."/>
            <person name="Hamberger B."/>
            <person name="Heinze B."/>
            <person name="Helariutta Y."/>
            <person name="Henrissat B."/>
            <person name="Holligan D."/>
            <person name="Holt R."/>
            <person name="Huang W."/>
            <person name="Islam-Faridi N."/>
            <person name="Jones S."/>
            <person name="Jones-Rhoades M."/>
            <person name="Jorgensen R."/>
            <person name="Joshi C."/>
            <person name="Kangasjarvi J."/>
            <person name="Karlsson J."/>
            <person name="Kelleher C."/>
            <person name="Kirkpatrick R."/>
            <person name="Kirst M."/>
            <person name="Kohler A."/>
            <person name="Kalluri U."/>
            <person name="Larimer F."/>
            <person name="Leebens-Mack J."/>
            <person name="Leple J.C."/>
            <person name="Locascio P."/>
            <person name="Lou Y."/>
            <person name="Lucas S."/>
            <person name="Martin F."/>
            <person name="Montanini B."/>
            <person name="Napoli C."/>
            <person name="Nelson D.R."/>
            <person name="Nelson C."/>
            <person name="Nieminen K."/>
            <person name="Nilsson O."/>
            <person name="Pereda V."/>
            <person name="Peter G."/>
            <person name="Philippe R."/>
            <person name="Pilate G."/>
            <person name="Poliakov A."/>
            <person name="Razumovskaya J."/>
            <person name="Richardson P."/>
            <person name="Rinaldi C."/>
            <person name="Ritland K."/>
            <person name="Rouze P."/>
            <person name="Ryaboy D."/>
            <person name="Schmutz J."/>
            <person name="Schrader J."/>
            <person name="Segerman B."/>
            <person name="Shin H."/>
            <person name="Siddiqui A."/>
            <person name="Sterky F."/>
            <person name="Terry A."/>
            <person name="Tsai C.J."/>
            <person name="Uberbacher E."/>
            <person name="Unneberg P."/>
            <person name="Vahala J."/>
            <person name="Wall K."/>
            <person name="Wessler S."/>
            <person name="Yang G."/>
            <person name="Yin T."/>
            <person name="Douglas C."/>
            <person name="Marra M."/>
            <person name="Sandberg G."/>
            <person name="Van de Peer Y."/>
            <person name="Rokhsar D."/>
        </authorList>
    </citation>
    <scope>NUCLEOTIDE SEQUENCE [LARGE SCALE GENOMIC DNA]</scope>
    <source>
        <strain evidence="2">cv. Nisqually</strain>
    </source>
</reference>